<evidence type="ECO:0008006" key="7">
    <source>
        <dbReference type="Google" id="ProtNLM"/>
    </source>
</evidence>
<dbReference type="EMBL" id="LMWM01000030">
    <property type="protein sequence ID" value="KUM84651.1"/>
    <property type="molecule type" value="Genomic_DNA"/>
</dbReference>
<keyword evidence="2" id="KW-0333">Golgi apparatus</keyword>
<dbReference type="GO" id="GO:0005737">
    <property type="term" value="C:cytoplasm"/>
    <property type="evidence" value="ECO:0007669"/>
    <property type="project" value="UniProtKB-ARBA"/>
</dbReference>
<dbReference type="OrthoDB" id="3871310at2"/>
<comment type="subcellular location">
    <subcellularLocation>
        <location evidence="1">Golgi apparatus membrane</location>
        <topology evidence="1">Peripheral membrane protein</topology>
        <orientation evidence="1">Cytoplasmic side</orientation>
    </subcellularLocation>
</comment>
<dbReference type="GO" id="GO:0070273">
    <property type="term" value="F:phosphatidylinositol-4-phosphate binding"/>
    <property type="evidence" value="ECO:0007669"/>
    <property type="project" value="InterPro"/>
</dbReference>
<keyword evidence="4" id="KW-0472">Membrane</keyword>
<organism evidence="5 6">
    <name type="scientific">Streptomyces pseudovenezuelae</name>
    <dbReference type="NCBI Taxonomy" id="67350"/>
    <lineage>
        <taxon>Bacteria</taxon>
        <taxon>Bacillati</taxon>
        <taxon>Actinomycetota</taxon>
        <taxon>Actinomycetes</taxon>
        <taxon>Kitasatosporales</taxon>
        <taxon>Streptomycetaceae</taxon>
        <taxon>Streptomyces</taxon>
        <taxon>Streptomyces aurantiacus group</taxon>
    </lineage>
</organism>
<dbReference type="Gene3D" id="1.10.3630.10">
    <property type="entry name" value="yeast vps74-n-term truncation variant domain like"/>
    <property type="match status" value="1"/>
</dbReference>
<dbReference type="InterPro" id="IPR038261">
    <property type="entry name" value="GPP34-like_sf"/>
</dbReference>
<sequence length="199" mass="21124">MTTARDLTLVVLGLPAERPVAQGDLSLALAGAEAIDLLESGALTLDGDRMVPGPAAVSGDRLLDEAAVSLTRREPYDTVAEWLWRRGGELAAAYARELQRDGLVSHPRGHFGFRSARTVLVDSPARRDAEERKAAGEPVHTALLAAAGIEGQPDEAAESLTGDAVTTVLAAVADSVTQLEAVRLRRDVEHAAFDNVWRA</sequence>
<evidence type="ECO:0000256" key="3">
    <source>
        <dbReference type="ARBA" id="ARBA00023121"/>
    </source>
</evidence>
<dbReference type="RefSeq" id="WP_031047403.1">
    <property type="nucleotide sequence ID" value="NZ_KQ948150.1"/>
</dbReference>
<evidence type="ECO:0000313" key="6">
    <source>
        <dbReference type="Proteomes" id="UP000053039"/>
    </source>
</evidence>
<proteinExistence type="predicted"/>
<dbReference type="GO" id="GO:0012505">
    <property type="term" value="C:endomembrane system"/>
    <property type="evidence" value="ECO:0007669"/>
    <property type="project" value="UniProtKB-ARBA"/>
</dbReference>
<comment type="caution">
    <text evidence="5">The sequence shown here is derived from an EMBL/GenBank/DDBJ whole genome shotgun (WGS) entry which is preliminary data.</text>
</comment>
<gene>
    <name evidence="5" type="ORF">AQI94_29190</name>
</gene>
<evidence type="ECO:0000256" key="2">
    <source>
        <dbReference type="ARBA" id="ARBA00023034"/>
    </source>
</evidence>
<accession>A0A117PPN8</accession>
<evidence type="ECO:0000313" key="5">
    <source>
        <dbReference type="EMBL" id="KUM84651.1"/>
    </source>
</evidence>
<dbReference type="Proteomes" id="UP000053039">
    <property type="component" value="Unassembled WGS sequence"/>
</dbReference>
<dbReference type="AlphaFoldDB" id="A0A117PPN8"/>
<name>A0A117PPN8_9ACTN</name>
<dbReference type="Pfam" id="PF05719">
    <property type="entry name" value="GPP34"/>
    <property type="match status" value="1"/>
</dbReference>
<evidence type="ECO:0000256" key="4">
    <source>
        <dbReference type="ARBA" id="ARBA00023136"/>
    </source>
</evidence>
<dbReference type="InterPro" id="IPR008628">
    <property type="entry name" value="GPP34-like"/>
</dbReference>
<protein>
    <recommendedName>
        <fullName evidence="7">GPP34 family phosphoprotein</fullName>
    </recommendedName>
</protein>
<reference evidence="5 6" key="1">
    <citation type="submission" date="2015-10" db="EMBL/GenBank/DDBJ databases">
        <title>Draft genome sequence of Streptomyces pseudovenezuelae DSM 40212, type strain for the species Streptomyces pseudovenezuelae.</title>
        <authorList>
            <person name="Ruckert C."/>
            <person name="Winkler A."/>
            <person name="Kalinowski J."/>
            <person name="Kampfer P."/>
            <person name="Glaeser S."/>
        </authorList>
    </citation>
    <scope>NUCLEOTIDE SEQUENCE [LARGE SCALE GENOMIC DNA]</scope>
    <source>
        <strain evidence="5 6">DSM 40212</strain>
    </source>
</reference>
<keyword evidence="3" id="KW-0446">Lipid-binding</keyword>
<evidence type="ECO:0000256" key="1">
    <source>
        <dbReference type="ARBA" id="ARBA00004255"/>
    </source>
</evidence>